<reference evidence="5" key="1">
    <citation type="journal article" date="2019" name="Int. J. Syst. Evol. Microbiol.">
        <title>The Global Catalogue of Microorganisms (GCM) 10K type strain sequencing project: providing services to taxonomists for standard genome sequencing and annotation.</title>
        <authorList>
            <consortium name="The Broad Institute Genomics Platform"/>
            <consortium name="The Broad Institute Genome Sequencing Center for Infectious Disease"/>
            <person name="Wu L."/>
            <person name="Ma J."/>
        </authorList>
    </citation>
    <scope>NUCLEOTIDE SEQUENCE [LARGE SCALE GENOMIC DNA]</scope>
    <source>
        <strain evidence="5">CGMCC 1.3601</strain>
    </source>
</reference>
<dbReference type="Pfam" id="PF01970">
    <property type="entry name" value="TctA"/>
    <property type="match status" value="1"/>
</dbReference>
<evidence type="ECO:0000313" key="4">
    <source>
        <dbReference type="EMBL" id="GGI93242.1"/>
    </source>
</evidence>
<evidence type="ECO:0000256" key="2">
    <source>
        <dbReference type="SAM" id="Phobius"/>
    </source>
</evidence>
<protein>
    <submittedName>
        <fullName evidence="4">Tripartite tricarboxylate transporter TctA</fullName>
    </submittedName>
</protein>
<organism evidence="4 5">
    <name type="scientific">Pseudarthrobacter scleromae</name>
    <dbReference type="NCBI Taxonomy" id="158897"/>
    <lineage>
        <taxon>Bacteria</taxon>
        <taxon>Bacillati</taxon>
        <taxon>Actinomycetota</taxon>
        <taxon>Actinomycetes</taxon>
        <taxon>Micrococcales</taxon>
        <taxon>Micrococcaceae</taxon>
        <taxon>Pseudarthrobacter</taxon>
    </lineage>
</organism>
<feature type="transmembrane region" description="Helical" evidence="2">
    <location>
        <begin position="20"/>
        <end position="39"/>
    </location>
</feature>
<accession>A0ABQ2CK91</accession>
<feature type="domain" description="DUF112" evidence="3">
    <location>
        <begin position="20"/>
        <end position="438"/>
    </location>
</feature>
<feature type="transmembrane region" description="Helical" evidence="2">
    <location>
        <begin position="413"/>
        <end position="443"/>
    </location>
</feature>
<feature type="transmembrane region" description="Helical" evidence="2">
    <location>
        <begin position="318"/>
        <end position="341"/>
    </location>
</feature>
<sequence>MDVFSSLMDGFATALTPMNLLYAVIGVILGSAVGVLPGLGPAMTIALLLPVTYVLEPTSAFIMFAGIYYGGMYGGSTTSILLNTPGESSSVVTAIEGNKMAKAGRAAQALATAAIGSFVAGTIGTALLAVFAPIVVEFAVSLGSPSYFAIMVLALVAVTAVLGSSRLRGFASLGLGLAIGLVGMDSVTGQRRLTFGQPLLADGLDIVVVAVAIFAVGEALWVAAHMRRTPLQVIPVGRPWMGKQDWKRSWKPWLRGTAFGFPFGALPAGGAEIPTFLSYVTEKRLSKHPEEFGKGAIEGVAGPEAANNAAAAGTMTPLLALGLPTNATAAVMLAAFVQFGIQPGPLLFANEGPLVWALIASLFIGNFLLLLINLPLAPMWAKILQLPRPYLYAGILFFATLGAYSVNLQAFDLVLLLVLGALGFMMRRFGLPVLPLILGVILGPRIEGQLRKSLQLSAGDPAGLLGEPIAVSIYIILALILAWPLIFKLVRRNRPAAAGPAPATEAAPAAPSGSSVHADLPVHPDGAAHQGNAPSDSSVHPDKKETP</sequence>
<dbReference type="PANTHER" id="PTHR35342">
    <property type="entry name" value="TRICARBOXYLIC TRANSPORT PROTEIN"/>
    <property type="match status" value="1"/>
</dbReference>
<feature type="region of interest" description="Disordered" evidence="1">
    <location>
        <begin position="498"/>
        <end position="547"/>
    </location>
</feature>
<dbReference type="Proteomes" id="UP000658754">
    <property type="component" value="Unassembled WGS sequence"/>
</dbReference>
<keyword evidence="2" id="KW-0812">Transmembrane</keyword>
<evidence type="ECO:0000256" key="1">
    <source>
        <dbReference type="SAM" id="MobiDB-lite"/>
    </source>
</evidence>
<keyword evidence="2" id="KW-0472">Membrane</keyword>
<feature type="transmembrane region" description="Helical" evidence="2">
    <location>
        <begin position="109"/>
        <end position="134"/>
    </location>
</feature>
<feature type="transmembrane region" description="Helical" evidence="2">
    <location>
        <begin position="464"/>
        <end position="486"/>
    </location>
</feature>
<dbReference type="PRINTS" id="PR00173">
    <property type="entry name" value="EDTRNSPORT"/>
</dbReference>
<gene>
    <name evidence="4" type="ORF">GCM10007175_33370</name>
</gene>
<evidence type="ECO:0000259" key="3">
    <source>
        <dbReference type="Pfam" id="PF01970"/>
    </source>
</evidence>
<comment type="caution">
    <text evidence="4">The sequence shown here is derived from an EMBL/GenBank/DDBJ whole genome shotgun (WGS) entry which is preliminary data.</text>
</comment>
<feature type="transmembrane region" description="Helical" evidence="2">
    <location>
        <begin position="45"/>
        <end position="69"/>
    </location>
</feature>
<feature type="transmembrane region" description="Helical" evidence="2">
    <location>
        <begin position="389"/>
        <end position="407"/>
    </location>
</feature>
<feature type="transmembrane region" description="Helical" evidence="2">
    <location>
        <begin position="170"/>
        <end position="186"/>
    </location>
</feature>
<feature type="transmembrane region" description="Helical" evidence="2">
    <location>
        <begin position="146"/>
        <end position="163"/>
    </location>
</feature>
<keyword evidence="2" id="KW-1133">Transmembrane helix</keyword>
<feature type="transmembrane region" description="Helical" evidence="2">
    <location>
        <begin position="353"/>
        <end position="377"/>
    </location>
</feature>
<dbReference type="EMBL" id="BMKV01000006">
    <property type="protein sequence ID" value="GGI93242.1"/>
    <property type="molecule type" value="Genomic_DNA"/>
</dbReference>
<dbReference type="PANTHER" id="PTHR35342:SF5">
    <property type="entry name" value="TRICARBOXYLIC TRANSPORT PROTEIN"/>
    <property type="match status" value="1"/>
</dbReference>
<dbReference type="InterPro" id="IPR002823">
    <property type="entry name" value="DUF112_TM"/>
</dbReference>
<keyword evidence="5" id="KW-1185">Reference proteome</keyword>
<evidence type="ECO:0000313" key="5">
    <source>
        <dbReference type="Proteomes" id="UP000658754"/>
    </source>
</evidence>
<feature type="transmembrane region" description="Helical" evidence="2">
    <location>
        <begin position="206"/>
        <end position="224"/>
    </location>
</feature>
<name>A0ABQ2CK91_9MICC</name>
<dbReference type="RefSeq" id="WP_229675432.1">
    <property type="nucleotide sequence ID" value="NZ_BMKV01000006.1"/>
</dbReference>
<feature type="compositionally biased region" description="Low complexity" evidence="1">
    <location>
        <begin position="498"/>
        <end position="511"/>
    </location>
</feature>
<proteinExistence type="predicted"/>